<accession>A0A0R3U6T7</accession>
<dbReference type="EMBL" id="UXSR01000421">
    <property type="protein sequence ID" value="VDD76509.1"/>
    <property type="molecule type" value="Genomic_DNA"/>
</dbReference>
<evidence type="ECO:0000313" key="2">
    <source>
        <dbReference type="Proteomes" id="UP000267029"/>
    </source>
</evidence>
<proteinExistence type="predicted"/>
<sequence>MSRLSQSLRASVCSRRPACVARAIDAPSRASYVASLAATATAVTAHSTNFNAYACAQVYWLARIALLSPFESNWRSERIPGACSVSLPFSQCADVCECVGDFCWRQAIPPAASFLNTPRPY</sequence>
<dbReference type="WBParaSite" id="MCOS_0000251101-mRNA-1">
    <property type="protein sequence ID" value="MCOS_0000251101-mRNA-1"/>
    <property type="gene ID" value="MCOS_0000251101"/>
</dbReference>
<gene>
    <name evidence="1" type="ORF">MCOS_LOCUS2512</name>
</gene>
<dbReference type="AlphaFoldDB" id="A0A0R3U6T7"/>
<evidence type="ECO:0000313" key="1">
    <source>
        <dbReference type="EMBL" id="VDD76509.1"/>
    </source>
</evidence>
<keyword evidence="2" id="KW-1185">Reference proteome</keyword>
<evidence type="ECO:0000313" key="3">
    <source>
        <dbReference type="WBParaSite" id="MCOS_0000251101-mRNA-1"/>
    </source>
</evidence>
<protein>
    <submittedName>
        <fullName evidence="3">Secreted protein</fullName>
    </submittedName>
</protein>
<reference evidence="3" key="1">
    <citation type="submission" date="2017-02" db="UniProtKB">
        <authorList>
            <consortium name="WormBaseParasite"/>
        </authorList>
    </citation>
    <scope>IDENTIFICATION</scope>
</reference>
<name>A0A0R3U6T7_MESCO</name>
<organism evidence="3">
    <name type="scientific">Mesocestoides corti</name>
    <name type="common">Flatworm</name>
    <dbReference type="NCBI Taxonomy" id="53468"/>
    <lineage>
        <taxon>Eukaryota</taxon>
        <taxon>Metazoa</taxon>
        <taxon>Spiralia</taxon>
        <taxon>Lophotrochozoa</taxon>
        <taxon>Platyhelminthes</taxon>
        <taxon>Cestoda</taxon>
        <taxon>Eucestoda</taxon>
        <taxon>Cyclophyllidea</taxon>
        <taxon>Mesocestoididae</taxon>
        <taxon>Mesocestoides</taxon>
    </lineage>
</organism>
<reference evidence="1 2" key="2">
    <citation type="submission" date="2018-10" db="EMBL/GenBank/DDBJ databases">
        <authorList>
            <consortium name="Pathogen Informatics"/>
        </authorList>
    </citation>
    <scope>NUCLEOTIDE SEQUENCE [LARGE SCALE GENOMIC DNA]</scope>
</reference>
<dbReference type="Proteomes" id="UP000267029">
    <property type="component" value="Unassembled WGS sequence"/>
</dbReference>